<feature type="region of interest" description="Disordered" evidence="1">
    <location>
        <begin position="87"/>
        <end position="107"/>
    </location>
</feature>
<gene>
    <name evidence="2" type="ORF">NDU88_007102</name>
</gene>
<proteinExistence type="predicted"/>
<evidence type="ECO:0000313" key="3">
    <source>
        <dbReference type="Proteomes" id="UP001066276"/>
    </source>
</evidence>
<comment type="caution">
    <text evidence="2">The sequence shown here is derived from an EMBL/GenBank/DDBJ whole genome shotgun (WGS) entry which is preliminary data.</text>
</comment>
<evidence type="ECO:0000313" key="2">
    <source>
        <dbReference type="EMBL" id="KAJ1102044.1"/>
    </source>
</evidence>
<name>A0AAV7MFY6_PLEWA</name>
<evidence type="ECO:0000256" key="1">
    <source>
        <dbReference type="SAM" id="MobiDB-lite"/>
    </source>
</evidence>
<sequence length="119" mass="13507">MIPCCVPGTLRRVLTLPVRGQQERPVQTRCHGTDGQRAAGLETCRLYQLETAQLVDELRGEREECLEGGVHVQRGREKRNILVTHEEARERDTPRAERRRLASPGRNWTTCKGFGTSIT</sequence>
<accession>A0AAV7MFY6</accession>
<dbReference type="Proteomes" id="UP001066276">
    <property type="component" value="Chromosome 10"/>
</dbReference>
<organism evidence="2 3">
    <name type="scientific">Pleurodeles waltl</name>
    <name type="common">Iberian ribbed newt</name>
    <dbReference type="NCBI Taxonomy" id="8319"/>
    <lineage>
        <taxon>Eukaryota</taxon>
        <taxon>Metazoa</taxon>
        <taxon>Chordata</taxon>
        <taxon>Craniata</taxon>
        <taxon>Vertebrata</taxon>
        <taxon>Euteleostomi</taxon>
        <taxon>Amphibia</taxon>
        <taxon>Batrachia</taxon>
        <taxon>Caudata</taxon>
        <taxon>Salamandroidea</taxon>
        <taxon>Salamandridae</taxon>
        <taxon>Pleurodelinae</taxon>
        <taxon>Pleurodeles</taxon>
    </lineage>
</organism>
<keyword evidence="3" id="KW-1185">Reference proteome</keyword>
<protein>
    <submittedName>
        <fullName evidence="2">Uncharacterized protein</fullName>
    </submittedName>
</protein>
<dbReference type="EMBL" id="JANPWB010000014">
    <property type="protein sequence ID" value="KAJ1102044.1"/>
    <property type="molecule type" value="Genomic_DNA"/>
</dbReference>
<dbReference type="AlphaFoldDB" id="A0AAV7MFY6"/>
<reference evidence="2" key="1">
    <citation type="journal article" date="2022" name="bioRxiv">
        <title>Sequencing and chromosome-scale assembly of the giantPleurodeles waltlgenome.</title>
        <authorList>
            <person name="Brown T."/>
            <person name="Elewa A."/>
            <person name="Iarovenko S."/>
            <person name="Subramanian E."/>
            <person name="Araus A.J."/>
            <person name="Petzold A."/>
            <person name="Susuki M."/>
            <person name="Suzuki K.-i.T."/>
            <person name="Hayashi T."/>
            <person name="Toyoda A."/>
            <person name="Oliveira C."/>
            <person name="Osipova E."/>
            <person name="Leigh N.D."/>
            <person name="Simon A."/>
            <person name="Yun M.H."/>
        </authorList>
    </citation>
    <scope>NUCLEOTIDE SEQUENCE</scope>
    <source>
        <strain evidence="2">20211129_DDA</strain>
        <tissue evidence="2">Liver</tissue>
    </source>
</reference>
<feature type="compositionally biased region" description="Basic and acidic residues" evidence="1">
    <location>
        <begin position="87"/>
        <end position="100"/>
    </location>
</feature>